<dbReference type="GO" id="GO:0005324">
    <property type="term" value="F:long-chain fatty acid transmembrane transporter activity"/>
    <property type="evidence" value="ECO:0007669"/>
    <property type="project" value="TreeGrafter"/>
</dbReference>
<dbReference type="PANTHER" id="PTHR43107:SF15">
    <property type="entry name" value="FATTY ACID TRANSPORT PROTEIN 3, ISOFORM A"/>
    <property type="match status" value="1"/>
</dbReference>
<dbReference type="PANTHER" id="PTHR43107">
    <property type="entry name" value="LONG-CHAIN FATTY ACID TRANSPORT PROTEIN"/>
    <property type="match status" value="1"/>
</dbReference>
<dbReference type="Proteomes" id="UP000011731">
    <property type="component" value="Unassembled WGS sequence"/>
</dbReference>
<evidence type="ECO:0000256" key="2">
    <source>
        <dbReference type="ARBA" id="ARBA00022598"/>
    </source>
</evidence>
<accession>M2XDT7</accession>
<evidence type="ECO:0000259" key="6">
    <source>
        <dbReference type="Pfam" id="PF13193"/>
    </source>
</evidence>
<dbReference type="Gene3D" id="3.30.300.30">
    <property type="match status" value="1"/>
</dbReference>
<dbReference type="PROSITE" id="PS00455">
    <property type="entry name" value="AMP_BINDING"/>
    <property type="match status" value="1"/>
</dbReference>
<evidence type="ECO:0000313" key="7">
    <source>
        <dbReference type="EMBL" id="EME59201.1"/>
    </source>
</evidence>
<dbReference type="InterPro" id="IPR025110">
    <property type="entry name" value="AMP-bd_C"/>
</dbReference>
<dbReference type="GO" id="GO:0005524">
    <property type="term" value="F:ATP binding"/>
    <property type="evidence" value="ECO:0007669"/>
    <property type="project" value="UniProtKB-KW"/>
</dbReference>
<gene>
    <name evidence="7" type="ORF">G352_20511</name>
</gene>
<dbReference type="SUPFAM" id="SSF56801">
    <property type="entry name" value="Acetyl-CoA synthetase-like"/>
    <property type="match status" value="1"/>
</dbReference>
<dbReference type="InterPro" id="IPR045851">
    <property type="entry name" value="AMP-bd_C_sf"/>
</dbReference>
<dbReference type="Gene3D" id="3.40.50.12780">
    <property type="entry name" value="N-terminal domain of ligase-like"/>
    <property type="match status" value="1"/>
</dbReference>
<keyword evidence="8" id="KW-1185">Reference proteome</keyword>
<keyword evidence="4" id="KW-0067">ATP-binding</keyword>
<dbReference type="GO" id="GO:0004467">
    <property type="term" value="F:long-chain fatty acid-CoA ligase activity"/>
    <property type="evidence" value="ECO:0007669"/>
    <property type="project" value="TreeGrafter"/>
</dbReference>
<dbReference type="Pfam" id="PF13193">
    <property type="entry name" value="AMP-binding_C"/>
    <property type="match status" value="1"/>
</dbReference>
<dbReference type="InterPro" id="IPR020845">
    <property type="entry name" value="AMP-binding_CS"/>
</dbReference>
<comment type="similarity">
    <text evidence="1">Belongs to the ATP-dependent AMP-binding enzyme family.</text>
</comment>
<dbReference type="RefSeq" id="WP_003938167.1">
    <property type="nucleotide sequence ID" value="NZ_AOEX01000066.1"/>
</dbReference>
<dbReference type="InterPro" id="IPR042099">
    <property type="entry name" value="ANL_N_sf"/>
</dbReference>
<evidence type="ECO:0000256" key="4">
    <source>
        <dbReference type="ARBA" id="ARBA00022840"/>
    </source>
</evidence>
<keyword evidence="3" id="KW-0547">Nucleotide-binding</keyword>
<dbReference type="EMBL" id="AOEX01000066">
    <property type="protein sequence ID" value="EME59201.1"/>
    <property type="molecule type" value="Genomic_DNA"/>
</dbReference>
<evidence type="ECO:0000259" key="5">
    <source>
        <dbReference type="Pfam" id="PF00501"/>
    </source>
</evidence>
<dbReference type="GO" id="GO:0005886">
    <property type="term" value="C:plasma membrane"/>
    <property type="evidence" value="ECO:0007669"/>
    <property type="project" value="TreeGrafter"/>
</dbReference>
<reference evidence="7 8" key="1">
    <citation type="journal article" date="2013" name="Genome Announc.">
        <title>Draft Genome Sequence of Rhodococcus ruber Strain BKS 20-38.</title>
        <authorList>
            <person name="Bala M."/>
            <person name="Kumar S."/>
            <person name="Raghava G.P."/>
            <person name="Mayilraj S."/>
        </authorList>
    </citation>
    <scope>NUCLEOTIDE SEQUENCE [LARGE SCALE GENOMIC DNA]</scope>
    <source>
        <strain evidence="7 8">BKS 20-38</strain>
    </source>
</reference>
<dbReference type="GO" id="GO:0044539">
    <property type="term" value="P:long-chain fatty acid import into cell"/>
    <property type="evidence" value="ECO:0007669"/>
    <property type="project" value="TreeGrafter"/>
</dbReference>
<dbReference type="AlphaFoldDB" id="M2XDT7"/>
<evidence type="ECO:0000313" key="8">
    <source>
        <dbReference type="Proteomes" id="UP000011731"/>
    </source>
</evidence>
<dbReference type="PATRIC" id="fig|1278076.4.peg.4220"/>
<proteinExistence type="inferred from homology"/>
<evidence type="ECO:0000256" key="1">
    <source>
        <dbReference type="ARBA" id="ARBA00006432"/>
    </source>
</evidence>
<dbReference type="Pfam" id="PF00501">
    <property type="entry name" value="AMP-binding"/>
    <property type="match status" value="1"/>
</dbReference>
<name>M2XDT7_9NOCA</name>
<feature type="domain" description="AMP-dependent synthetase/ligase" evidence="5">
    <location>
        <begin position="28"/>
        <end position="383"/>
    </location>
</feature>
<evidence type="ECO:0000256" key="3">
    <source>
        <dbReference type="ARBA" id="ARBA00022741"/>
    </source>
</evidence>
<keyword evidence="2 7" id="KW-0436">Ligase</keyword>
<feature type="domain" description="AMP-binding enzyme C-terminal" evidence="6">
    <location>
        <begin position="443"/>
        <end position="517"/>
    </location>
</feature>
<protein>
    <submittedName>
        <fullName evidence="7">AMP-dependent synthetase/ligase</fullName>
    </submittedName>
</protein>
<organism evidence="7 8">
    <name type="scientific">Rhodococcus ruber BKS 20-38</name>
    <dbReference type="NCBI Taxonomy" id="1278076"/>
    <lineage>
        <taxon>Bacteria</taxon>
        <taxon>Bacillati</taxon>
        <taxon>Actinomycetota</taxon>
        <taxon>Actinomycetes</taxon>
        <taxon>Mycobacteriales</taxon>
        <taxon>Nocardiaceae</taxon>
        <taxon>Rhodococcus</taxon>
    </lineage>
</organism>
<comment type="caution">
    <text evidence="7">The sequence shown here is derived from an EMBL/GenBank/DDBJ whole genome shotgun (WGS) entry which is preliminary data.</text>
</comment>
<dbReference type="InterPro" id="IPR000873">
    <property type="entry name" value="AMP-dep_synth/lig_dom"/>
</dbReference>
<sequence>MFSPDTNVDPTTRNLADFGGGTLGGLLARRAAANPDKPALVTAARTLTYGELDSVATEVARGLISLGLRKGEAVAIFLRNRLEWMTSWLGTARGGLVTVPVNTAYKGAFLEHALTLTKARVLVTEPTLLPALAGVIGRLPDLGHIVLVDSDDADPLSGVAPDVLGYNDLVARGQAAATLPKVTPYDVAQIGLTSGTTGRSKGVVLPHLMMLVAARENATNLGTTNRDVIYTCTPLFHGAAQLNMSLQALYLGASVVVGERFSASGFWDEVRAHGVTLFNAVGSILPMLLAQPPSERDRDHRVRRAFAAPAPPNILLPFEDRFGVHLVEGYGMTEIKNVTYNPVAARKVGSVGKPTETTVLQVQDEHGNEAPIGQIGEICYRPRQANIMFLEYLGDPAATREATRDLWFHTGDLGYVDEDGYYYFVDRTKDALRRRGENVSSYEVESVLAAYPGVLEAAAVATPSELGEDDILAVVETPEAALDLEALFRHCDAQLPHFMVPRYYRVVPTLPRTPTGKIQKAVLREEGRPDGVWDAEAAGLRPTRLR</sequence>